<evidence type="ECO:0000256" key="2">
    <source>
        <dbReference type="SAM" id="MobiDB-lite"/>
    </source>
</evidence>
<organism evidence="3 4">
    <name type="scientific">Achromobacter insuavis</name>
    <dbReference type="NCBI Taxonomy" id="1287735"/>
    <lineage>
        <taxon>Bacteria</taxon>
        <taxon>Pseudomonadati</taxon>
        <taxon>Pseudomonadota</taxon>
        <taxon>Betaproteobacteria</taxon>
        <taxon>Burkholderiales</taxon>
        <taxon>Alcaligenaceae</taxon>
        <taxon>Achromobacter</taxon>
    </lineage>
</organism>
<feature type="region of interest" description="Disordered" evidence="2">
    <location>
        <begin position="185"/>
        <end position="212"/>
    </location>
</feature>
<dbReference type="Proteomes" id="UP000507979">
    <property type="component" value="Unassembled WGS sequence"/>
</dbReference>
<dbReference type="Pfam" id="PF02321">
    <property type="entry name" value="OEP"/>
    <property type="match status" value="1"/>
</dbReference>
<dbReference type="GO" id="GO:0015562">
    <property type="term" value="F:efflux transmembrane transporter activity"/>
    <property type="evidence" value="ECO:0007669"/>
    <property type="project" value="InterPro"/>
</dbReference>
<name>A0A6J5AJ62_9BURK</name>
<accession>A0A6J5AJ62</accession>
<comment type="similarity">
    <text evidence="1">Belongs to the outer membrane factor (OMF) (TC 1.B.17) family.</text>
</comment>
<evidence type="ECO:0000313" key="4">
    <source>
        <dbReference type="Proteomes" id="UP000507979"/>
    </source>
</evidence>
<protein>
    <submittedName>
        <fullName evidence="3">Toluene efflux pump outer membrane protein TtgI</fullName>
    </submittedName>
</protein>
<dbReference type="AlphaFoldDB" id="A0A6J5AJ62"/>
<evidence type="ECO:0000256" key="1">
    <source>
        <dbReference type="ARBA" id="ARBA00007613"/>
    </source>
</evidence>
<dbReference type="Gene3D" id="1.20.1600.10">
    <property type="entry name" value="Outer membrane efflux proteins (OEP)"/>
    <property type="match status" value="1"/>
</dbReference>
<dbReference type="PANTHER" id="PTHR30203">
    <property type="entry name" value="OUTER MEMBRANE CATION EFFLUX PROTEIN"/>
    <property type="match status" value="1"/>
</dbReference>
<dbReference type="SUPFAM" id="SSF56954">
    <property type="entry name" value="Outer membrane efflux proteins (OEP)"/>
    <property type="match status" value="1"/>
</dbReference>
<sequence length="212" mass="22059">MVRNRPDIRAAERRVAAATAGVGVATAAQFPTFVIPLGVGSAASLVHDLFRDASAVWSLGAGARHAAYDGGRASAGVRAAEAEAQASQLAWARSVRRAFQDVEDALAGLNAEQARQQSLAAAVHDSQDALDRATRLYRNGLSGYLGVLTAQRATYQARDALALSQLARVRHAIGLYKALGAGWQPPSTTAQPAAQPLASPLVSPSPLTRSPS</sequence>
<keyword evidence="4" id="KW-1185">Reference proteome</keyword>
<dbReference type="Gene3D" id="2.20.200.10">
    <property type="entry name" value="Outer membrane efflux proteins (OEP)"/>
    <property type="match status" value="1"/>
</dbReference>
<proteinExistence type="inferred from homology"/>
<dbReference type="InterPro" id="IPR003423">
    <property type="entry name" value="OMP_efflux"/>
</dbReference>
<gene>
    <name evidence="3" type="primary">ttgI_3</name>
    <name evidence="3" type="ORF">LMG26845_03498</name>
</gene>
<dbReference type="PANTHER" id="PTHR30203:SF32">
    <property type="entry name" value="CATION EFFLUX SYSTEM PROTEIN CUSC"/>
    <property type="match status" value="1"/>
</dbReference>
<dbReference type="EMBL" id="CADIJR010000034">
    <property type="protein sequence ID" value="CAB3665450.1"/>
    <property type="molecule type" value="Genomic_DNA"/>
</dbReference>
<reference evidence="3 4" key="1">
    <citation type="submission" date="2020-04" db="EMBL/GenBank/DDBJ databases">
        <authorList>
            <person name="De Canck E."/>
        </authorList>
    </citation>
    <scope>NUCLEOTIDE SEQUENCE [LARGE SCALE GENOMIC DNA]</scope>
    <source>
        <strain evidence="3 4">LMG 26845</strain>
    </source>
</reference>
<evidence type="ECO:0000313" key="3">
    <source>
        <dbReference type="EMBL" id="CAB3665450.1"/>
    </source>
</evidence>
<dbReference type="InterPro" id="IPR010131">
    <property type="entry name" value="MdtP/NodT-like"/>
</dbReference>